<organism evidence="3 4">
    <name type="scientific">Oikopleura dioica</name>
    <name type="common">Tunicate</name>
    <dbReference type="NCBI Taxonomy" id="34765"/>
    <lineage>
        <taxon>Eukaryota</taxon>
        <taxon>Metazoa</taxon>
        <taxon>Chordata</taxon>
        <taxon>Tunicata</taxon>
        <taxon>Appendicularia</taxon>
        <taxon>Copelata</taxon>
        <taxon>Oikopleuridae</taxon>
        <taxon>Oikopleura</taxon>
    </lineage>
</organism>
<evidence type="ECO:0000313" key="4">
    <source>
        <dbReference type="Proteomes" id="UP001158576"/>
    </source>
</evidence>
<evidence type="ECO:0000256" key="2">
    <source>
        <dbReference type="SAM" id="MobiDB-lite"/>
    </source>
</evidence>
<feature type="coiled-coil region" evidence="1">
    <location>
        <begin position="933"/>
        <end position="960"/>
    </location>
</feature>
<keyword evidence="4" id="KW-1185">Reference proteome</keyword>
<name>A0ABN7SEU2_OIKDI</name>
<sequence length="1659" mass="189406">MDYAPKIHGHPSIRRRIKNALQPQLDQFKRELRALKSESEYRNSQPSKGGETDSTDFRTRLQQLELRIAPLEAEQNNIIVEDVRTALTKLVNDIDGRFEEIVADIPSAPIELDVLELERVNDRIDSLNSSLISMNQKTPKEEKALEAEQVEEIELVTKTYASSSEIEQLESKWTANLRFLAGQFTNLTDSLAADLNYVRMMILMNPPQDVQEEVEGRLTDIDEKLKMLTEKVENNESQLPKEKDSQSEIADELGPSMENITAMARENLLLINLNAMSIEDQKGIIQEHNVAIAKLIDSFTLAGEQLRELSSNATERSMKSNLRITVVEQAMSGTAKQISDLTKEFEKQEKEILASKNGLNNSTSMIETLSESIRNYELLSSSIQKRFNKTQKTIERLVNKQPVVVPQVDQLELTNLSQKFNSLDNHVDEIKKMMKTDHDIVNVLTSNFAQLKKNLTESNSMKDQSFDLQLNGVMDKMREAFSPRIDSCEEQQIILGERLDEVERSRPAESTISKKFNELIKITDEISRTNEEIIQRVDDSERRSSNVEDELKTYLAKEIDVKSRSFEENLNSTRSHLEADISEVRHEMMDKARESDLSALSIKADGIESELEAFRTQLISRRNDISKISSAVQEAKTQTETITFLTDDLASRASKYEHASELLKSSLIDIERKIDDGIASSEDSIEIMSERIDELEKTASTTANLSAKVADIKEEQDKLEGQLIDMSFLIEDDLTTFNNSINVMKTQMSHSLSSKIQYLKESLSGEMSTKMNILSENLRKVNTTSMTASELRSLLETKILQQQVGQKNLEDKLAVIEDHVARVNSRQTTDYESLKTSVSNLDSKLLDASNRAEQALSIVSQKTAEITEKLEMNKELYDRHQESIDRMSSKSVKFEDYLRERKSVVTQIESSLVTLKSDVSGLIDSHAMERKQMMQQRQIIMKLTDNYEDLRIELTELDDDLRPQSEQLFKSIRSVESRVLNLATNVTQVDRTHQNSMNIISGRVAQLQEQINSNMEQTLRGQTDNSEYVDKKFGQLLHKVDRQGQRLAASEGKSLEHAKELGFLASDIKKIQEDSTSTLALVFKLANKSNEIEKLTKVNSDELEKRTQILHDKLIVPINHQAGKHSALEQLLVAEIEKIELSVQSILRGEALLNSTVTALGERTRNNEAIFSNSMEANRNFHMSINSRITSIENDFLNLPEKIEDIEDKITQIREENHKIENEVDANSAQTIQNKEIISEITSSVRNWEKATASIGQEIDLVKNEKDKQEKELVETLDKIKEDILMLGIQAKQNEDALKLVDGNVSKNSSIIIDENKQIIQQIAYLTEDMDVFHERLQQLEGVWSTSFETLATQLVASLDDSSDNMSSDSTYDSYTVLDDQDYLDELSIRGDPPTYRRRKRRESPPNNTRKLLDQIHKIAGVFRKYKQTNQAMQQRISSIEDDILNMHNDLGKLQKSVQYTEGKLLENHKQLKLNLENYSKNAASIVEFGHKIEDVKAAQNSQSLKLKTVDNNKDKIYSLEVAIGEQTANFNRRFLEVSESQANLMRKFETSTENFLTNIFTIESSVKYLNETYSRETTWVKERVDKLKKAVDESDQNVDLKLSILENRIKPEILEWKTKHFEILKRLDGDVTAIQKKAGENRKLFDDIIEDYTSIARA</sequence>
<feature type="coiled-coil region" evidence="1">
    <location>
        <begin position="530"/>
        <end position="557"/>
    </location>
</feature>
<feature type="region of interest" description="Disordered" evidence="2">
    <location>
        <begin position="1388"/>
        <end position="1410"/>
    </location>
</feature>
<reference evidence="3 4" key="1">
    <citation type="submission" date="2021-04" db="EMBL/GenBank/DDBJ databases">
        <authorList>
            <person name="Bliznina A."/>
        </authorList>
    </citation>
    <scope>NUCLEOTIDE SEQUENCE [LARGE SCALE GENOMIC DNA]</scope>
</reference>
<evidence type="ECO:0000256" key="1">
    <source>
        <dbReference type="SAM" id="Coils"/>
    </source>
</evidence>
<dbReference type="Proteomes" id="UP001158576">
    <property type="component" value="Chromosome XSR"/>
</dbReference>
<accession>A0ABN7SEU2</accession>
<feature type="coiled-coil region" evidence="1">
    <location>
        <begin position="1203"/>
        <end position="1230"/>
    </location>
</feature>
<protein>
    <submittedName>
        <fullName evidence="3">Oidioi.mRNA.OKI2018_I69.XSR.g14367.t1.cds</fullName>
    </submittedName>
</protein>
<feature type="region of interest" description="Disordered" evidence="2">
    <location>
        <begin position="36"/>
        <end position="56"/>
    </location>
</feature>
<gene>
    <name evidence="3" type="ORF">OKIOD_LOCUS5925</name>
</gene>
<evidence type="ECO:0000313" key="3">
    <source>
        <dbReference type="EMBL" id="CAG5095849.1"/>
    </source>
</evidence>
<feature type="coiled-coil region" evidence="1">
    <location>
        <begin position="678"/>
        <end position="722"/>
    </location>
</feature>
<dbReference type="EMBL" id="OU015569">
    <property type="protein sequence ID" value="CAG5095849.1"/>
    <property type="molecule type" value="Genomic_DNA"/>
</dbReference>
<feature type="coiled-coil region" evidence="1">
    <location>
        <begin position="211"/>
        <end position="238"/>
    </location>
</feature>
<proteinExistence type="predicted"/>
<keyword evidence="1" id="KW-0175">Coiled coil</keyword>